<dbReference type="STRING" id="1855383.SAMN05216548_102244"/>
<evidence type="ECO:0000256" key="1">
    <source>
        <dbReference type="ARBA" id="ARBA00022801"/>
    </source>
</evidence>
<dbReference type="InterPro" id="IPR003607">
    <property type="entry name" value="HD/PDEase_dom"/>
</dbReference>
<dbReference type="EMBL" id="FOFG01000002">
    <property type="protein sequence ID" value="SEQ04358.1"/>
    <property type="molecule type" value="Genomic_DNA"/>
</dbReference>
<evidence type="ECO:0000256" key="3">
    <source>
        <dbReference type="SAM" id="MobiDB-lite"/>
    </source>
</evidence>
<dbReference type="InterPro" id="IPR006674">
    <property type="entry name" value="HD_domain"/>
</dbReference>
<sequence>MTSLPDHVLRYGERWRAPYAADPRNSRGRLFPEPDSGLRSPFQRDRDRIVHSNAFRRLKHKTQVFVHHEGDHFRTRLTHTIEVAQIARSLARPMGLDEDLAEALALSHDLGHTPFGHAGERALDRSLAAFEGFDHNAQSLRIVTQLERRYPLFDGLNLSWETLEGLVKHNGPLLGPHGRHRGEAELPYAIRAYQSRHDLDLASCSSLEAQVAAISDDIAYDSHDVEDGLRAGLLSLGELDGWPVTGRILAAIAREYPGLEPARTTHELIRRMITVMIEDVIAETGRRIADAGIASLEDVRAAGRTLVGFSVGMAAAEAELKTCLYRELYRSSEVMRPVPLAEALVADLFERFHAEPELMPEDWSRNLDGDGFRTARRVADYIAGMTDRYAVAEHRRLFDETPDLG</sequence>
<dbReference type="PANTHER" id="PTHR11373">
    <property type="entry name" value="DEOXYNUCLEOSIDE TRIPHOSPHATE TRIPHOSPHOHYDROLASE"/>
    <property type="match status" value="1"/>
</dbReference>
<dbReference type="CDD" id="cd00077">
    <property type="entry name" value="HDc"/>
    <property type="match status" value="1"/>
</dbReference>
<reference evidence="5 6" key="1">
    <citation type="submission" date="2016-10" db="EMBL/GenBank/DDBJ databases">
        <authorList>
            <person name="de Groot N.N."/>
        </authorList>
    </citation>
    <scope>NUCLEOTIDE SEQUENCE [LARGE SCALE GENOMIC DNA]</scope>
    <source>
        <strain evidence="5 6">A52C2</strain>
    </source>
</reference>
<comment type="similarity">
    <text evidence="2">Belongs to the dGTPase family. Type 2 subfamily.</text>
</comment>
<organism evidence="5 6">
    <name type="scientific">Faunimonas pinastri</name>
    <dbReference type="NCBI Taxonomy" id="1855383"/>
    <lineage>
        <taxon>Bacteria</taxon>
        <taxon>Pseudomonadati</taxon>
        <taxon>Pseudomonadota</taxon>
        <taxon>Alphaproteobacteria</taxon>
        <taxon>Hyphomicrobiales</taxon>
        <taxon>Afifellaceae</taxon>
        <taxon>Faunimonas</taxon>
    </lineage>
</organism>
<dbReference type="RefSeq" id="WP_092495406.1">
    <property type="nucleotide sequence ID" value="NZ_FOFG01000002.1"/>
</dbReference>
<evidence type="ECO:0000256" key="2">
    <source>
        <dbReference type="HAMAP-Rule" id="MF_01212"/>
    </source>
</evidence>
<dbReference type="Proteomes" id="UP000199647">
    <property type="component" value="Unassembled WGS sequence"/>
</dbReference>
<keyword evidence="1 2" id="KW-0378">Hydrolase</keyword>
<evidence type="ECO:0000259" key="4">
    <source>
        <dbReference type="PROSITE" id="PS51831"/>
    </source>
</evidence>
<evidence type="ECO:0000313" key="6">
    <source>
        <dbReference type="Proteomes" id="UP000199647"/>
    </source>
</evidence>
<dbReference type="NCBIfam" id="NF002328">
    <property type="entry name" value="PRK01286.1-3"/>
    <property type="match status" value="1"/>
</dbReference>
<dbReference type="NCBIfam" id="TIGR01353">
    <property type="entry name" value="dGTP_triPase"/>
    <property type="match status" value="1"/>
</dbReference>
<dbReference type="SUPFAM" id="SSF109604">
    <property type="entry name" value="HD-domain/PDEase-like"/>
    <property type="match status" value="1"/>
</dbReference>
<gene>
    <name evidence="5" type="ORF">SAMN05216548_102244</name>
</gene>
<dbReference type="PANTHER" id="PTHR11373:SF43">
    <property type="entry name" value="DEOXYGUANOSINETRIPHOSPHATE TRIPHOSPHOHYDROLASE-LIKE PROTEIN"/>
    <property type="match status" value="1"/>
</dbReference>
<dbReference type="InterPro" id="IPR050135">
    <property type="entry name" value="dGTPase-like"/>
</dbReference>
<dbReference type="InterPro" id="IPR026875">
    <property type="entry name" value="PHydrolase_assoc_dom"/>
</dbReference>
<feature type="domain" description="HD" evidence="4">
    <location>
        <begin position="76"/>
        <end position="221"/>
    </location>
</feature>
<keyword evidence="6" id="KW-1185">Reference proteome</keyword>
<dbReference type="GO" id="GO:0008832">
    <property type="term" value="F:dGTPase activity"/>
    <property type="evidence" value="ECO:0007669"/>
    <property type="project" value="TreeGrafter"/>
</dbReference>
<proteinExistence type="inferred from homology"/>
<dbReference type="SMART" id="SM00471">
    <property type="entry name" value="HDc"/>
    <property type="match status" value="1"/>
</dbReference>
<dbReference type="AlphaFoldDB" id="A0A1H9CUV7"/>
<name>A0A1H9CUV7_9HYPH</name>
<dbReference type="OrthoDB" id="9803619at2"/>
<feature type="region of interest" description="Disordered" evidence="3">
    <location>
        <begin position="22"/>
        <end position="43"/>
    </location>
</feature>
<protein>
    <recommendedName>
        <fullName evidence="2">Deoxyguanosinetriphosphate triphosphohydrolase-like protein</fullName>
    </recommendedName>
</protein>
<dbReference type="PROSITE" id="PS51831">
    <property type="entry name" value="HD"/>
    <property type="match status" value="1"/>
</dbReference>
<dbReference type="Gene3D" id="1.10.3210.10">
    <property type="entry name" value="Hypothetical protein af1432"/>
    <property type="match status" value="1"/>
</dbReference>
<dbReference type="Pfam" id="PF01966">
    <property type="entry name" value="HD"/>
    <property type="match status" value="1"/>
</dbReference>
<evidence type="ECO:0000313" key="5">
    <source>
        <dbReference type="EMBL" id="SEQ04358.1"/>
    </source>
</evidence>
<dbReference type="HAMAP" id="MF_01212">
    <property type="entry name" value="dGTPase_type2"/>
    <property type="match status" value="1"/>
</dbReference>
<dbReference type="InterPro" id="IPR023023">
    <property type="entry name" value="dNTPase_2"/>
</dbReference>
<dbReference type="Pfam" id="PF13286">
    <property type="entry name" value="HD_assoc"/>
    <property type="match status" value="1"/>
</dbReference>
<dbReference type="GO" id="GO:0006203">
    <property type="term" value="P:dGTP catabolic process"/>
    <property type="evidence" value="ECO:0007669"/>
    <property type="project" value="TreeGrafter"/>
</dbReference>
<accession>A0A1H9CUV7</accession>
<dbReference type="NCBIfam" id="NF002326">
    <property type="entry name" value="PRK01286.1-1"/>
    <property type="match status" value="1"/>
</dbReference>
<dbReference type="InterPro" id="IPR006261">
    <property type="entry name" value="dGTPase"/>
</dbReference>